<feature type="chain" id="PRO_5046389936" description="Folate receptor-like domain-containing protein" evidence="2">
    <location>
        <begin position="22"/>
        <end position="203"/>
    </location>
</feature>
<gene>
    <name evidence="3" type="ORF">POL67_24360</name>
</gene>
<protein>
    <recommendedName>
        <fullName evidence="5">Folate receptor-like domain-containing protein</fullName>
    </recommendedName>
</protein>
<reference evidence="3 4" key="1">
    <citation type="submission" date="2022-11" db="EMBL/GenBank/DDBJ databases">
        <title>Minimal conservation of predation-associated metabolite biosynthetic gene clusters underscores biosynthetic potential of Myxococcota including descriptions for ten novel species: Archangium lansinium sp. nov., Myxococcus landrumus sp. nov., Nannocystis bai.</title>
        <authorList>
            <person name="Ahearne A."/>
            <person name="Stevens C."/>
            <person name="Dowd S."/>
        </authorList>
    </citation>
    <scope>NUCLEOTIDE SEQUENCE [LARGE SCALE GENOMIC DNA]</scope>
    <source>
        <strain evidence="3 4">RJM3</strain>
    </source>
</reference>
<evidence type="ECO:0000313" key="3">
    <source>
        <dbReference type="EMBL" id="MDC0744488.1"/>
    </source>
</evidence>
<dbReference type="Proteomes" id="UP001221411">
    <property type="component" value="Unassembled WGS sequence"/>
</dbReference>
<feature type="compositionally biased region" description="Basic and acidic residues" evidence="1">
    <location>
        <begin position="31"/>
        <end position="44"/>
    </location>
</feature>
<feature type="region of interest" description="Disordered" evidence="1">
    <location>
        <begin position="20"/>
        <end position="53"/>
    </location>
</feature>
<comment type="caution">
    <text evidence="3">The sequence shown here is derived from an EMBL/GenBank/DDBJ whole genome shotgun (WGS) entry which is preliminary data.</text>
</comment>
<evidence type="ECO:0000313" key="4">
    <source>
        <dbReference type="Proteomes" id="UP001221411"/>
    </source>
</evidence>
<name>A0ABT5ERN2_9BACT</name>
<proteinExistence type="predicted"/>
<sequence>MKWALGSLFVALLGFGGEASAQPGHPPRACRGTEERGAFEEGRAPGRALTRGAAGEERCAHLEQVAERILRKSRRLRPPRGMRRNRGAACKHAGNVAGVIEELHGIWARCGTACCREGQLIAEITGQLYCDLSIDLGGVDADEFIPRPVQAFCGEAFQTCCDAQFSEFTRAYTDDEGQSCKAYTEGDFSSAWEEARGEQCSYD</sequence>
<keyword evidence="4" id="KW-1185">Reference proteome</keyword>
<keyword evidence="2" id="KW-0732">Signal</keyword>
<evidence type="ECO:0008006" key="5">
    <source>
        <dbReference type="Google" id="ProtNLM"/>
    </source>
</evidence>
<organism evidence="3 4">
    <name type="scientific">Polyangium mundeleinium</name>
    <dbReference type="NCBI Taxonomy" id="2995306"/>
    <lineage>
        <taxon>Bacteria</taxon>
        <taxon>Pseudomonadati</taxon>
        <taxon>Myxococcota</taxon>
        <taxon>Polyangia</taxon>
        <taxon>Polyangiales</taxon>
        <taxon>Polyangiaceae</taxon>
        <taxon>Polyangium</taxon>
    </lineage>
</organism>
<evidence type="ECO:0000256" key="1">
    <source>
        <dbReference type="SAM" id="MobiDB-lite"/>
    </source>
</evidence>
<accession>A0ABT5ERN2</accession>
<evidence type="ECO:0000256" key="2">
    <source>
        <dbReference type="SAM" id="SignalP"/>
    </source>
</evidence>
<dbReference type="RefSeq" id="WP_271921055.1">
    <property type="nucleotide sequence ID" value="NZ_JAQNDO010000001.1"/>
</dbReference>
<feature type="signal peptide" evidence="2">
    <location>
        <begin position="1"/>
        <end position="21"/>
    </location>
</feature>
<dbReference type="EMBL" id="JAQNDO010000001">
    <property type="protein sequence ID" value="MDC0744488.1"/>
    <property type="molecule type" value="Genomic_DNA"/>
</dbReference>